<dbReference type="PANTHER" id="PTHR43525:SF1">
    <property type="entry name" value="PROTEIN MALY"/>
    <property type="match status" value="1"/>
</dbReference>
<name>A0A0P1GC25_9RHOB</name>
<dbReference type="InterPro" id="IPR051798">
    <property type="entry name" value="Class-II_PLP-Dep_Aminotrans"/>
</dbReference>
<comment type="similarity">
    <text evidence="5">Belongs to the class-II pyridoxal-phosphate-dependent aminotransferase family. MalY/PatB cystathionine beta-lyase subfamily.</text>
</comment>
<dbReference type="GO" id="GO:0047804">
    <property type="term" value="F:cysteine-S-conjugate beta-lyase activity"/>
    <property type="evidence" value="ECO:0007669"/>
    <property type="project" value="UniProtKB-EC"/>
</dbReference>
<dbReference type="Gene3D" id="3.90.1150.10">
    <property type="entry name" value="Aspartate Aminotransferase, domain 1"/>
    <property type="match status" value="1"/>
</dbReference>
<reference evidence="7 8" key="1">
    <citation type="submission" date="2015-09" db="EMBL/GenBank/DDBJ databases">
        <authorList>
            <consortium name="Swine Surveillance"/>
        </authorList>
    </citation>
    <scope>NUCLEOTIDE SEQUENCE [LARGE SCALE GENOMIC DNA]</scope>
    <source>
        <strain evidence="7 8">CECT 7557</strain>
    </source>
</reference>
<evidence type="ECO:0000256" key="5">
    <source>
        <dbReference type="ARBA" id="ARBA00037974"/>
    </source>
</evidence>
<accession>A0A0P1GC25</accession>
<dbReference type="Proteomes" id="UP000052022">
    <property type="component" value="Unassembled WGS sequence"/>
</dbReference>
<dbReference type="NCBIfam" id="TIGR04350">
    <property type="entry name" value="C_S_lyase_PatB"/>
    <property type="match status" value="1"/>
</dbReference>
<organism evidence="7 8">
    <name type="scientific">Tritonibacter multivorans</name>
    <dbReference type="NCBI Taxonomy" id="928856"/>
    <lineage>
        <taxon>Bacteria</taxon>
        <taxon>Pseudomonadati</taxon>
        <taxon>Pseudomonadota</taxon>
        <taxon>Alphaproteobacteria</taxon>
        <taxon>Rhodobacterales</taxon>
        <taxon>Paracoccaceae</taxon>
        <taxon>Tritonibacter</taxon>
    </lineage>
</organism>
<keyword evidence="8" id="KW-1185">Reference proteome</keyword>
<evidence type="ECO:0000256" key="2">
    <source>
        <dbReference type="ARBA" id="ARBA00012224"/>
    </source>
</evidence>
<dbReference type="EMBL" id="CYSD01000033">
    <property type="protein sequence ID" value="CUH78971.1"/>
    <property type="molecule type" value="Genomic_DNA"/>
</dbReference>
<protein>
    <recommendedName>
        <fullName evidence="2">cysteine-S-conjugate beta-lyase</fullName>
        <ecNumber evidence="2">4.4.1.13</ecNumber>
    </recommendedName>
</protein>
<gene>
    <name evidence="7" type="primary">patB</name>
    <name evidence="7" type="ORF">TRM7557_02133</name>
</gene>
<dbReference type="Gene3D" id="3.40.640.10">
    <property type="entry name" value="Type I PLP-dependent aspartate aminotransferase-like (Major domain)"/>
    <property type="match status" value="1"/>
</dbReference>
<evidence type="ECO:0000313" key="8">
    <source>
        <dbReference type="Proteomes" id="UP000052022"/>
    </source>
</evidence>
<dbReference type="InterPro" id="IPR015422">
    <property type="entry name" value="PyrdxlP-dep_Trfase_small"/>
</dbReference>
<dbReference type="InterPro" id="IPR015421">
    <property type="entry name" value="PyrdxlP-dep_Trfase_major"/>
</dbReference>
<evidence type="ECO:0000313" key="7">
    <source>
        <dbReference type="EMBL" id="CUH78971.1"/>
    </source>
</evidence>
<sequence length="390" mass="43729">MHFDKITDRTNCRSLKWDAMERAFGVPANEGLPMWIADKDFEAPDFLTNAMQELVTKGNYGYFSGHEKCLEAVQWWMQTRHDWKVEQNWMFTTYGLGHGIATTLMALTDPGDGVVTFTPVYHEFENKITKAGRTNTQLPLVKDAAGLYRMDFDAYEALMTGKERLMLISTPHNPAGRVWEQAELDAMADFCQRHDLLLVADEIHHDLVFPGQKHLTTAVALPQILDRLVITTAASKTFSIAGGRTGFVIIPDDTLRARFAAYFNQFDVSANLMGSTLTQAAYSPEGAAYVDELRAYLTGNYDVFKHALDKIDGVEMMPMQSTYLAWVDFAGTGMDREAFSYHVYGKARIAATPGHTLGQGGESFLRFNLGTQRARVEEAADRLTKAFADR</sequence>
<dbReference type="Pfam" id="PF00155">
    <property type="entry name" value="Aminotran_1_2"/>
    <property type="match status" value="1"/>
</dbReference>
<dbReference type="EC" id="4.4.1.13" evidence="2"/>
<dbReference type="PANTHER" id="PTHR43525">
    <property type="entry name" value="PROTEIN MALY"/>
    <property type="match status" value="1"/>
</dbReference>
<dbReference type="GO" id="GO:0030170">
    <property type="term" value="F:pyridoxal phosphate binding"/>
    <property type="evidence" value="ECO:0007669"/>
    <property type="project" value="InterPro"/>
</dbReference>
<evidence type="ECO:0000256" key="1">
    <source>
        <dbReference type="ARBA" id="ARBA00001933"/>
    </source>
</evidence>
<dbReference type="STRING" id="928856.SAMN04488049_11052"/>
<dbReference type="RefSeq" id="WP_058290181.1">
    <property type="nucleotide sequence ID" value="NZ_CYSD01000033.1"/>
</dbReference>
<dbReference type="SUPFAM" id="SSF53383">
    <property type="entry name" value="PLP-dependent transferases"/>
    <property type="match status" value="1"/>
</dbReference>
<keyword evidence="3" id="KW-0663">Pyridoxal phosphate</keyword>
<dbReference type="OrthoDB" id="3224382at2"/>
<evidence type="ECO:0000259" key="6">
    <source>
        <dbReference type="Pfam" id="PF00155"/>
    </source>
</evidence>
<dbReference type="CDD" id="cd00609">
    <property type="entry name" value="AAT_like"/>
    <property type="match status" value="1"/>
</dbReference>
<dbReference type="InterPro" id="IPR004839">
    <property type="entry name" value="Aminotransferase_I/II_large"/>
</dbReference>
<comment type="cofactor">
    <cofactor evidence="1">
        <name>pyridoxal 5'-phosphate</name>
        <dbReference type="ChEBI" id="CHEBI:597326"/>
    </cofactor>
</comment>
<evidence type="ECO:0000256" key="3">
    <source>
        <dbReference type="ARBA" id="ARBA00022898"/>
    </source>
</evidence>
<feature type="domain" description="Aminotransferase class I/classII large" evidence="6">
    <location>
        <begin position="56"/>
        <end position="383"/>
    </location>
</feature>
<dbReference type="InterPro" id="IPR027619">
    <property type="entry name" value="C-S_lyase_PatB-like"/>
</dbReference>
<proteinExistence type="inferred from homology"/>
<dbReference type="AlphaFoldDB" id="A0A0P1GC25"/>
<dbReference type="InterPro" id="IPR015424">
    <property type="entry name" value="PyrdxlP-dep_Trfase"/>
</dbReference>
<evidence type="ECO:0000256" key="4">
    <source>
        <dbReference type="ARBA" id="ARBA00023239"/>
    </source>
</evidence>
<keyword evidence="4 7" id="KW-0456">Lyase</keyword>